<dbReference type="EMBL" id="MU007046">
    <property type="protein sequence ID" value="KAF2429489.1"/>
    <property type="molecule type" value="Genomic_DNA"/>
</dbReference>
<evidence type="ECO:0000313" key="2">
    <source>
        <dbReference type="EMBL" id="KAF2429489.1"/>
    </source>
</evidence>
<feature type="region of interest" description="Disordered" evidence="1">
    <location>
        <begin position="1"/>
        <end position="21"/>
    </location>
</feature>
<dbReference type="AlphaFoldDB" id="A0A9P4NP59"/>
<sequence>MSPEQLELYDSRQRRVSHDDDSIDDWHHGRFGVGTKGNNIGPVIYEWAERLGREYDEAERRLLDLDIIEKLLDDGLIPAAKIFLRGWKRWWHLQHAKPDKYWKLFTSRFDDALNQGFYPGRFKEHFNFDDNDLQKVIEHIKEHANRCVAPLYEKHRCGAQHHLRHDPVFCIWDEVRMAHKHQT</sequence>
<reference evidence="2" key="1">
    <citation type="journal article" date="2020" name="Stud. Mycol.">
        <title>101 Dothideomycetes genomes: a test case for predicting lifestyles and emergence of pathogens.</title>
        <authorList>
            <person name="Haridas S."/>
            <person name="Albert R."/>
            <person name="Binder M."/>
            <person name="Bloem J."/>
            <person name="Labutti K."/>
            <person name="Salamov A."/>
            <person name="Andreopoulos B."/>
            <person name="Baker S."/>
            <person name="Barry K."/>
            <person name="Bills G."/>
            <person name="Bluhm B."/>
            <person name="Cannon C."/>
            <person name="Castanera R."/>
            <person name="Culley D."/>
            <person name="Daum C."/>
            <person name="Ezra D."/>
            <person name="Gonzalez J."/>
            <person name="Henrissat B."/>
            <person name="Kuo A."/>
            <person name="Liang C."/>
            <person name="Lipzen A."/>
            <person name="Lutzoni F."/>
            <person name="Magnuson J."/>
            <person name="Mondo S."/>
            <person name="Nolan M."/>
            <person name="Ohm R."/>
            <person name="Pangilinan J."/>
            <person name="Park H.-J."/>
            <person name="Ramirez L."/>
            <person name="Alfaro M."/>
            <person name="Sun H."/>
            <person name="Tritt A."/>
            <person name="Yoshinaga Y."/>
            <person name="Zwiers L.-H."/>
            <person name="Turgeon B."/>
            <person name="Goodwin S."/>
            <person name="Spatafora J."/>
            <person name="Crous P."/>
            <person name="Grigoriev I."/>
        </authorList>
    </citation>
    <scope>NUCLEOTIDE SEQUENCE</scope>
    <source>
        <strain evidence="2">CBS 130266</strain>
    </source>
</reference>
<accession>A0A9P4NP59</accession>
<evidence type="ECO:0000256" key="1">
    <source>
        <dbReference type="SAM" id="MobiDB-lite"/>
    </source>
</evidence>
<dbReference type="Proteomes" id="UP000800235">
    <property type="component" value="Unassembled WGS sequence"/>
</dbReference>
<feature type="compositionally biased region" description="Basic and acidic residues" evidence="1">
    <location>
        <begin position="9"/>
        <end position="21"/>
    </location>
</feature>
<keyword evidence="3" id="KW-1185">Reference proteome</keyword>
<proteinExistence type="predicted"/>
<gene>
    <name evidence="2" type="ORF">EJ08DRAFT_698210</name>
</gene>
<evidence type="ECO:0000313" key="3">
    <source>
        <dbReference type="Proteomes" id="UP000800235"/>
    </source>
</evidence>
<protein>
    <submittedName>
        <fullName evidence="2">Uncharacterized protein</fullName>
    </submittedName>
</protein>
<name>A0A9P4NP59_9PEZI</name>
<comment type="caution">
    <text evidence="2">The sequence shown here is derived from an EMBL/GenBank/DDBJ whole genome shotgun (WGS) entry which is preliminary data.</text>
</comment>
<organism evidence="2 3">
    <name type="scientific">Tothia fuscella</name>
    <dbReference type="NCBI Taxonomy" id="1048955"/>
    <lineage>
        <taxon>Eukaryota</taxon>
        <taxon>Fungi</taxon>
        <taxon>Dikarya</taxon>
        <taxon>Ascomycota</taxon>
        <taxon>Pezizomycotina</taxon>
        <taxon>Dothideomycetes</taxon>
        <taxon>Pleosporomycetidae</taxon>
        <taxon>Venturiales</taxon>
        <taxon>Cylindrosympodiaceae</taxon>
        <taxon>Tothia</taxon>
    </lineage>
</organism>